<dbReference type="PANTHER" id="PTHR30189">
    <property type="entry name" value="LPS-ASSEMBLY PROTEIN"/>
    <property type="match status" value="1"/>
</dbReference>
<name>A0A9C9JZH7_UNCW3</name>
<dbReference type="Proteomes" id="UP000885826">
    <property type="component" value="Unassembled WGS sequence"/>
</dbReference>
<evidence type="ECO:0000256" key="1">
    <source>
        <dbReference type="ARBA" id="ARBA00023237"/>
    </source>
</evidence>
<dbReference type="GO" id="GO:1990351">
    <property type="term" value="C:transporter complex"/>
    <property type="evidence" value="ECO:0007669"/>
    <property type="project" value="TreeGrafter"/>
</dbReference>
<dbReference type="EMBL" id="DRIG01000033">
    <property type="protein sequence ID" value="HEC78117.1"/>
    <property type="molecule type" value="Genomic_DNA"/>
</dbReference>
<dbReference type="InterPro" id="IPR045659">
    <property type="entry name" value="LptD_2"/>
</dbReference>
<sequence>MILILLLLLSQEQGLKPQEDSLQQKTENRVEYRAEKIVYDIDRSIVILYDSSTILYKDIELRSDSAYYHIKTDQLEAFGNCDLRQVNDSIKGEYLRYNIETKKAVMYNGRTQIDKGFLEGKRIYWIDEHTVNAYQGKYTTCSDSPPHYYFYSPRMKIYLGDMVIARPIVLFVEGFPVLAAPFWFVPISSKRKSGLLPFKAGNSRNYGKYLRGLAYYLVISDYADATFQIDAFEKKGIMPQFEGIWNFAPFSKGNVYGSYIKETDTQTRRYELELRNNSEYFLFGSNFNCDLKYVSDNSYRQDFTDTTVLWLEKEILSQATLARSIGALKNTIFYERKETFIDTSASTIEEKIPYYTLSTPSKTLFSLVSYSFSGHINRNRTIIGDSTKEAAGANINTTPAMQQNILGLFTLSPHLNMDLAVFDKDTSGERFPVRFGYSFGANAGTNLYRLFNIEFLGVHGILHKVLPKVSYTFTPDFDFDRFPLVPGIPGFTKTNSIGFGVDQVFEAKIGMKKEKKVLAQLGIFSGYNLDTDSLSDITWRLELPYNPFPTPITTFTSNLNGSVDPYTYDYFYTINNSIGLKTEFFSLNLNQRYTKDDIYQIWLNGGLKPTPYWVISYSARYDWDKKEFVDYRFGLTRDLHCWEAVFNFNQLGDAWRYDFEVRIKEIPDVTIGKGLLGYILE</sequence>
<dbReference type="GO" id="GO:0009279">
    <property type="term" value="C:cell outer membrane"/>
    <property type="evidence" value="ECO:0007669"/>
    <property type="project" value="TreeGrafter"/>
</dbReference>
<reference evidence="4" key="1">
    <citation type="journal article" date="2020" name="mSystems">
        <title>Genome- and Community-Level Interaction Insights into Carbon Utilization and Element Cycling Functions of Hydrothermarchaeota in Hydrothermal Sediment.</title>
        <authorList>
            <person name="Zhou Z."/>
            <person name="Liu Y."/>
            <person name="Xu W."/>
            <person name="Pan J."/>
            <person name="Luo Z.H."/>
            <person name="Li M."/>
        </authorList>
    </citation>
    <scope>NUCLEOTIDE SEQUENCE</scope>
    <source>
        <strain evidence="4">HyVt-388</strain>
    </source>
</reference>
<gene>
    <name evidence="4" type="ORF">ENI34_03120</name>
</gene>
<evidence type="ECO:0000313" key="4">
    <source>
        <dbReference type="EMBL" id="HEC78117.1"/>
    </source>
</evidence>
<dbReference type="Pfam" id="PF13100">
    <property type="entry name" value="OstA_2"/>
    <property type="match status" value="1"/>
</dbReference>
<feature type="domain" description="LPS-assembly protein LptD central" evidence="3">
    <location>
        <begin position="163"/>
        <end position="566"/>
    </location>
</feature>
<dbReference type="Gene3D" id="2.60.450.10">
    <property type="entry name" value="Lipopolysaccharide (LPS) transport protein A like domain"/>
    <property type="match status" value="1"/>
</dbReference>
<evidence type="ECO:0000259" key="2">
    <source>
        <dbReference type="Pfam" id="PF13100"/>
    </source>
</evidence>
<evidence type="ECO:0000259" key="3">
    <source>
        <dbReference type="Pfam" id="PF19838"/>
    </source>
</evidence>
<evidence type="ECO:0000313" key="5">
    <source>
        <dbReference type="Proteomes" id="UP000885826"/>
    </source>
</evidence>
<dbReference type="InterPro" id="IPR005653">
    <property type="entry name" value="OstA-like_N"/>
</dbReference>
<protein>
    <submittedName>
        <fullName evidence="4">LPS-assembly protein LptD</fullName>
    </submittedName>
</protein>
<dbReference type="InterPro" id="IPR050218">
    <property type="entry name" value="LptD"/>
</dbReference>
<dbReference type="Pfam" id="PF19838">
    <property type="entry name" value="LptD_2"/>
    <property type="match status" value="1"/>
</dbReference>
<keyword evidence="1" id="KW-0472">Membrane</keyword>
<proteinExistence type="predicted"/>
<accession>A0A9C9JZH7</accession>
<comment type="caution">
    <text evidence="4">The sequence shown here is derived from an EMBL/GenBank/DDBJ whole genome shotgun (WGS) entry which is preliminary data.</text>
</comment>
<feature type="domain" description="Organic solvent tolerance-like N-terminal" evidence="2">
    <location>
        <begin position="49"/>
        <end position="106"/>
    </location>
</feature>
<organism evidence="4 5">
    <name type="scientific">candidate division WOR-3 bacterium</name>
    <dbReference type="NCBI Taxonomy" id="2052148"/>
    <lineage>
        <taxon>Bacteria</taxon>
        <taxon>Bacteria division WOR-3</taxon>
    </lineage>
</organism>
<keyword evidence="1" id="KW-0998">Cell outer membrane</keyword>
<dbReference type="PANTHER" id="PTHR30189:SF1">
    <property type="entry name" value="LPS-ASSEMBLY PROTEIN LPTD"/>
    <property type="match status" value="1"/>
</dbReference>
<dbReference type="AlphaFoldDB" id="A0A9C9JZH7"/>